<accession>A0A2Z6T8N8</accession>
<evidence type="ECO:0000313" key="2">
    <source>
        <dbReference type="Proteomes" id="UP000257317"/>
    </source>
</evidence>
<gene>
    <name evidence="1" type="ORF">LrDSM24759_12350</name>
</gene>
<dbReference type="EMBL" id="BFBY01000010">
    <property type="protein sequence ID" value="GBG05321.1"/>
    <property type="molecule type" value="Genomic_DNA"/>
</dbReference>
<keyword evidence="2" id="KW-1185">Reference proteome</keyword>
<organism evidence="1 2">
    <name type="scientific">Lactobacillus rodentium</name>
    <dbReference type="NCBI Taxonomy" id="947835"/>
    <lineage>
        <taxon>Bacteria</taxon>
        <taxon>Bacillati</taxon>
        <taxon>Bacillota</taxon>
        <taxon>Bacilli</taxon>
        <taxon>Lactobacillales</taxon>
        <taxon>Lactobacillaceae</taxon>
        <taxon>Lactobacillus</taxon>
    </lineage>
</organism>
<name>A0A2Z6T8N8_9LACO</name>
<dbReference type="Proteomes" id="UP000257317">
    <property type="component" value="Unassembled WGS sequence"/>
</dbReference>
<dbReference type="RefSeq" id="WP_117118651.1">
    <property type="nucleotide sequence ID" value="NZ_BFBY01000010.1"/>
</dbReference>
<sequence>MSPDELANRIIEFEAKNDITDSALAFASHLSVEKIHAMKQARNNYTTEEIERILEYIQTNS</sequence>
<dbReference type="NCBIfam" id="NF040507">
    <property type="entry name" value="LBP_cg2779_fam"/>
    <property type="match status" value="1"/>
</dbReference>
<evidence type="ECO:0000313" key="1">
    <source>
        <dbReference type="EMBL" id="GBG05321.1"/>
    </source>
</evidence>
<proteinExistence type="predicted"/>
<comment type="caution">
    <text evidence="1">The sequence shown here is derived from an EMBL/GenBank/DDBJ whole genome shotgun (WGS) entry which is preliminary data.</text>
</comment>
<dbReference type="AlphaFoldDB" id="A0A2Z6T8N8"/>
<protein>
    <submittedName>
        <fullName evidence="1">Uncharacterized protein</fullName>
    </submittedName>
</protein>
<dbReference type="InterPro" id="IPR059218">
    <property type="entry name" value="LBP_cg2779-like"/>
</dbReference>
<dbReference type="OrthoDB" id="2246554at2"/>
<reference evidence="2" key="1">
    <citation type="submission" date="2018-03" db="EMBL/GenBank/DDBJ databases">
        <title>New taxa in the Lactobacillus gasseri group.</title>
        <authorList>
            <person name="Tanizawa Y."/>
            <person name="Tohno M."/>
            <person name="Endo A."/>
            <person name="Arita M."/>
        </authorList>
    </citation>
    <scope>NUCLEOTIDE SEQUENCE [LARGE SCALE GENOMIC DNA]</scope>
    <source>
        <strain evidence="2">DSM 24759</strain>
    </source>
</reference>